<dbReference type="NCBIfam" id="TIGR01009">
    <property type="entry name" value="rpsC_bact"/>
    <property type="match status" value="1"/>
</dbReference>
<comment type="similarity">
    <text evidence="1 5">Belongs to the universal ribosomal protein uS3 family.</text>
</comment>
<evidence type="ECO:0000256" key="1">
    <source>
        <dbReference type="ARBA" id="ARBA00010761"/>
    </source>
</evidence>
<dbReference type="InterPro" id="IPR018280">
    <property type="entry name" value="Ribosomal_uS3_CS"/>
</dbReference>
<dbReference type="InterPro" id="IPR057258">
    <property type="entry name" value="Ribosomal_uS3"/>
</dbReference>
<dbReference type="SUPFAM" id="SSF54821">
    <property type="entry name" value="Ribosomal protein S3 C-terminal domain"/>
    <property type="match status" value="1"/>
</dbReference>
<dbReference type="HAMAP" id="MF_01309_B">
    <property type="entry name" value="Ribosomal_uS3_B"/>
    <property type="match status" value="1"/>
</dbReference>
<keyword evidence="7" id="KW-0934">Plastid</keyword>
<keyword evidence="2 5" id="KW-0689">Ribosomal protein</keyword>
<reference evidence="7" key="1">
    <citation type="journal article" date="2018" name="New Phytol.">
        <title>Lycophyte plastid genomics: extreme variation in GC, gene and intron content and multiple inversions between a direct and inverted orientation of the rRNA repeat.</title>
        <authorList>
            <person name="Mower J.P."/>
            <person name="Ma P.F."/>
            <person name="Grewe F."/>
            <person name="Taylor A."/>
            <person name="Michael T.P."/>
            <person name="VanBuren R."/>
            <person name="Qiu Y.L."/>
        </authorList>
    </citation>
    <scope>NUCLEOTIDE SEQUENCE</scope>
</reference>
<dbReference type="InterPro" id="IPR005704">
    <property type="entry name" value="Ribosomal_uS3_bac-typ"/>
</dbReference>
<dbReference type="InterPro" id="IPR001351">
    <property type="entry name" value="Ribosomal_uS3_C"/>
</dbReference>
<keyword evidence="3 5" id="KW-0687">Ribonucleoprotein</keyword>
<evidence type="ECO:0000256" key="3">
    <source>
        <dbReference type="ARBA" id="ARBA00023274"/>
    </source>
</evidence>
<dbReference type="RefSeq" id="YP_009555730.1">
    <property type="nucleotide sequence ID" value="NC_040927.1"/>
</dbReference>
<dbReference type="Gene3D" id="3.30.1140.32">
    <property type="entry name" value="Ribosomal protein S3, C-terminal domain"/>
    <property type="match status" value="1"/>
</dbReference>
<evidence type="ECO:0000259" key="6">
    <source>
        <dbReference type="Pfam" id="PF00189"/>
    </source>
</evidence>
<dbReference type="GeneID" id="39329531"/>
<evidence type="ECO:0000256" key="2">
    <source>
        <dbReference type="ARBA" id="ARBA00022980"/>
    </source>
</evidence>
<dbReference type="EMBL" id="MK089531">
    <property type="protein sequence ID" value="AZU95847.1"/>
    <property type="molecule type" value="Genomic_DNA"/>
</dbReference>
<dbReference type="InterPro" id="IPR015946">
    <property type="entry name" value="KH_dom-like_a/b"/>
</dbReference>
<dbReference type="PANTHER" id="PTHR11760">
    <property type="entry name" value="30S/40S RIBOSOMAL PROTEIN S3"/>
    <property type="match status" value="1"/>
</dbReference>
<evidence type="ECO:0000256" key="4">
    <source>
        <dbReference type="ARBA" id="ARBA00035154"/>
    </source>
</evidence>
<dbReference type="GO" id="GO:0006412">
    <property type="term" value="P:translation"/>
    <property type="evidence" value="ECO:0007669"/>
    <property type="project" value="InterPro"/>
</dbReference>
<dbReference type="Pfam" id="PF00189">
    <property type="entry name" value="Ribosomal_S3_C"/>
    <property type="match status" value="1"/>
</dbReference>
<sequence length="223" mass="25180">MGRKINPLGFRLGITKNYHSDWFAKPKIYPEYLAKDKQIRDCVETYVRGRIRNSDSRDGAEGIERVDIGRKTDLLLVEIRTESPAVLIKSHGRGIEQLGKDVQQILSDKIGRVHVTLTGISKPYGEPSILAKYMASQLRNRVAFRRTMKRAIELASKNGRKGIKIQIAGRLNGAEIARVEWARGGRVPLQTLRAQIDYCYYPAQTIHGVLGIKVWVLKDGPKC</sequence>
<dbReference type="PANTHER" id="PTHR11760:SF19">
    <property type="entry name" value="SMALL RIBOSOMAL SUBUNIT PROTEIN US3C"/>
    <property type="match status" value="1"/>
</dbReference>
<dbReference type="InterPro" id="IPR009019">
    <property type="entry name" value="KH_sf_prok-type"/>
</dbReference>
<name>A0A3T0IB22_SELLP</name>
<evidence type="ECO:0000256" key="5">
    <source>
        <dbReference type="RuleBase" id="RU003624"/>
    </source>
</evidence>
<proteinExistence type="inferred from homology"/>
<feature type="domain" description="Small ribosomal subunit protein uS3 C-terminal" evidence="6">
    <location>
        <begin position="134"/>
        <end position="216"/>
    </location>
</feature>
<evidence type="ECO:0000313" key="7">
    <source>
        <dbReference type="EMBL" id="AZU95847.1"/>
    </source>
</evidence>
<geneLocation type="plastid" evidence="7"/>
<gene>
    <name evidence="7" type="primary">rps3</name>
</gene>
<organism evidence="7">
    <name type="scientific">Selaginella lepidophylla</name>
    <name type="common">Resurrection plant</name>
    <name type="synonym">Lycopodium lepidophyllum</name>
    <dbReference type="NCBI Taxonomy" id="59777"/>
    <lineage>
        <taxon>Eukaryota</taxon>
        <taxon>Viridiplantae</taxon>
        <taxon>Streptophyta</taxon>
        <taxon>Embryophyta</taxon>
        <taxon>Tracheophyta</taxon>
        <taxon>Lycopodiopsida</taxon>
        <taxon>Selaginellales</taxon>
        <taxon>Selaginellaceae</taxon>
        <taxon>Selaginella</taxon>
    </lineage>
</organism>
<dbReference type="InterPro" id="IPR036419">
    <property type="entry name" value="Ribosomal_S3_C_sf"/>
</dbReference>
<dbReference type="Gene3D" id="3.30.300.20">
    <property type="match status" value="1"/>
</dbReference>
<protein>
    <recommendedName>
        <fullName evidence="4">Small ribosomal subunit protein uS3c</fullName>
    </recommendedName>
</protein>
<accession>A0A3T0IB22</accession>
<dbReference type="SUPFAM" id="SSF54814">
    <property type="entry name" value="Prokaryotic type KH domain (KH-domain type II)"/>
    <property type="match status" value="1"/>
</dbReference>
<dbReference type="GO" id="GO:0022627">
    <property type="term" value="C:cytosolic small ribosomal subunit"/>
    <property type="evidence" value="ECO:0007669"/>
    <property type="project" value="TreeGrafter"/>
</dbReference>
<dbReference type="GO" id="GO:0003735">
    <property type="term" value="F:structural constituent of ribosome"/>
    <property type="evidence" value="ECO:0007669"/>
    <property type="project" value="InterPro"/>
</dbReference>
<dbReference type="AlphaFoldDB" id="A0A3T0IB22"/>
<dbReference type="GO" id="GO:0003723">
    <property type="term" value="F:RNA binding"/>
    <property type="evidence" value="ECO:0007669"/>
    <property type="project" value="InterPro"/>
</dbReference>
<dbReference type="PROSITE" id="PS00548">
    <property type="entry name" value="RIBOSOMAL_S3"/>
    <property type="match status" value="1"/>
</dbReference>
<dbReference type="CDD" id="cd02412">
    <property type="entry name" value="KH-II_30S_S3"/>
    <property type="match status" value="1"/>
</dbReference>